<proteinExistence type="predicted"/>
<dbReference type="AlphaFoldDB" id="A0A9P5CQ51"/>
<evidence type="ECO:0000313" key="3">
    <source>
        <dbReference type="Proteomes" id="UP000803844"/>
    </source>
</evidence>
<dbReference type="GeneID" id="63836719"/>
<name>A0A9P5CQ51_CRYP1</name>
<keyword evidence="1" id="KW-0472">Membrane</keyword>
<sequence length="56" mass="5978">MVGTGPASIRLNRRGLMSWLLLGSGQGGNGLLRRSKRLKKRAASVSVAKSPMIVED</sequence>
<comment type="caution">
    <text evidence="2">The sequence shown here is derived from an EMBL/GenBank/DDBJ whole genome shotgun (WGS) entry which is preliminary data.</text>
</comment>
<organism evidence="2 3">
    <name type="scientific">Cryphonectria parasitica (strain ATCC 38755 / EP155)</name>
    <dbReference type="NCBI Taxonomy" id="660469"/>
    <lineage>
        <taxon>Eukaryota</taxon>
        <taxon>Fungi</taxon>
        <taxon>Dikarya</taxon>
        <taxon>Ascomycota</taxon>
        <taxon>Pezizomycotina</taxon>
        <taxon>Sordariomycetes</taxon>
        <taxon>Sordariomycetidae</taxon>
        <taxon>Diaporthales</taxon>
        <taxon>Cryphonectriaceae</taxon>
        <taxon>Cryphonectria-Endothia species complex</taxon>
        <taxon>Cryphonectria</taxon>
    </lineage>
</organism>
<accession>A0A9P5CQ51</accession>
<evidence type="ECO:0000256" key="1">
    <source>
        <dbReference type="SAM" id="Phobius"/>
    </source>
</evidence>
<dbReference type="RefSeq" id="XP_040776626.1">
    <property type="nucleotide sequence ID" value="XM_040919590.1"/>
</dbReference>
<keyword evidence="1" id="KW-1133">Transmembrane helix</keyword>
<dbReference type="Proteomes" id="UP000803844">
    <property type="component" value="Unassembled WGS sequence"/>
</dbReference>
<feature type="transmembrane region" description="Helical" evidence="1">
    <location>
        <begin position="16"/>
        <end position="32"/>
    </location>
</feature>
<reference evidence="2" key="1">
    <citation type="journal article" date="2020" name="Phytopathology">
        <title>Genome sequence of the chestnut blight fungus Cryphonectria parasitica EP155: A fundamental resource for an archetypical invasive plant pathogen.</title>
        <authorList>
            <person name="Crouch J.A."/>
            <person name="Dawe A."/>
            <person name="Aerts A."/>
            <person name="Barry K."/>
            <person name="Churchill A.C.L."/>
            <person name="Grimwood J."/>
            <person name="Hillman B."/>
            <person name="Milgroom M.G."/>
            <person name="Pangilinan J."/>
            <person name="Smith M."/>
            <person name="Salamov A."/>
            <person name="Schmutz J."/>
            <person name="Yadav J."/>
            <person name="Grigoriev I.V."/>
            <person name="Nuss D."/>
        </authorList>
    </citation>
    <scope>NUCLEOTIDE SEQUENCE</scope>
    <source>
        <strain evidence="2">EP155</strain>
    </source>
</reference>
<protein>
    <submittedName>
        <fullName evidence="2">Uncharacterized protein</fullName>
    </submittedName>
</protein>
<keyword evidence="1" id="KW-0812">Transmembrane</keyword>
<keyword evidence="3" id="KW-1185">Reference proteome</keyword>
<dbReference type="EMBL" id="MU032347">
    <property type="protein sequence ID" value="KAF3765665.1"/>
    <property type="molecule type" value="Genomic_DNA"/>
</dbReference>
<gene>
    <name evidence="2" type="ORF">M406DRAFT_322035</name>
</gene>
<evidence type="ECO:0000313" key="2">
    <source>
        <dbReference type="EMBL" id="KAF3765665.1"/>
    </source>
</evidence>